<reference evidence="6" key="1">
    <citation type="submission" date="2016-10" db="EMBL/GenBank/DDBJ databases">
        <authorList>
            <person name="Varghese N."/>
            <person name="Submissions S."/>
        </authorList>
    </citation>
    <scope>NUCLEOTIDE SEQUENCE [LARGE SCALE GENOMIC DNA]</scope>
    <source>
        <strain evidence="6">DSM 22376</strain>
    </source>
</reference>
<dbReference type="InterPro" id="IPR044946">
    <property type="entry name" value="Restrct_endonuc_typeI_TRD_sf"/>
</dbReference>
<accession>A0A1H4G9T4</accession>
<keyword evidence="6" id="KW-1185">Reference proteome</keyword>
<dbReference type="PANTHER" id="PTHR43140">
    <property type="entry name" value="TYPE-1 RESTRICTION ENZYME ECOKI SPECIFICITY PROTEIN"/>
    <property type="match status" value="1"/>
</dbReference>
<evidence type="ECO:0000313" key="6">
    <source>
        <dbReference type="Proteomes" id="UP000198951"/>
    </source>
</evidence>
<dbReference type="InterPro" id="IPR051212">
    <property type="entry name" value="Type-I_RE_S_subunit"/>
</dbReference>
<evidence type="ECO:0000256" key="1">
    <source>
        <dbReference type="ARBA" id="ARBA00010923"/>
    </source>
</evidence>
<dbReference type="STRING" id="150146.SAMN05443667_1197"/>
<proteinExistence type="inferred from homology"/>
<dbReference type="Pfam" id="PF01420">
    <property type="entry name" value="Methylase_S"/>
    <property type="match status" value="2"/>
</dbReference>
<keyword evidence="3" id="KW-0238">DNA-binding</keyword>
<dbReference type="GO" id="GO:0009307">
    <property type="term" value="P:DNA restriction-modification system"/>
    <property type="evidence" value="ECO:0007669"/>
    <property type="project" value="UniProtKB-KW"/>
</dbReference>
<feature type="domain" description="Type I restriction modification DNA specificity" evidence="4">
    <location>
        <begin position="100"/>
        <end position="200"/>
    </location>
</feature>
<dbReference type="OrthoDB" id="667970at2"/>
<dbReference type="RefSeq" id="WP_091093837.1">
    <property type="nucleotide sequence ID" value="NZ_FNRD01000019.1"/>
</dbReference>
<feature type="domain" description="Type I restriction modification DNA specificity" evidence="4">
    <location>
        <begin position="237"/>
        <end position="419"/>
    </location>
</feature>
<dbReference type="InterPro" id="IPR000055">
    <property type="entry name" value="Restrct_endonuc_typeI_TRD"/>
</dbReference>
<protein>
    <submittedName>
        <fullName evidence="5">Type I restriction enzyme, S subunit</fullName>
    </submittedName>
</protein>
<dbReference type="GO" id="GO:0003677">
    <property type="term" value="F:DNA binding"/>
    <property type="evidence" value="ECO:0007669"/>
    <property type="project" value="UniProtKB-KW"/>
</dbReference>
<sequence>METAVQNTTKQYENYKPSGVEWLGDIPEHWEVSRLGVLLNPISINNRTDLSLLSITREKGVILRDLEDEGTNHNFIPDDLSNYKVLLKGQFGMNKMKAWQGSYGISDYDGIVSPAYFIFDLDKKITPEYFHLSIRSKLYVSFFGSASDGVRIGQWDLSKERMKQIPFLIPSLKEQTAIAEFLDDKTTKIDQAIAIKQQQIDLLKERHQILIHKAVTKGINPNVKLKDSGVEWIGEIPEGWEVKRLKFNLKKSFSGGTPSTDKLIYWDGGIPWVSSVDVKVDYLNKTVREISLMGLQNSSSNLAPKGALIFVTRSGILQHTFAISILNREMAINQDIKCIIFNDKIQSEYFLNLIKGNNSEILVEVRQQAATVESINMSSFYNLLMPVPPIEEQKEISAYIENITDKIATAIAIKKQEIEKLKEYKSSLIDGVVTGKVRVF</sequence>
<evidence type="ECO:0000256" key="3">
    <source>
        <dbReference type="ARBA" id="ARBA00023125"/>
    </source>
</evidence>
<dbReference type="AlphaFoldDB" id="A0A1H4G9T4"/>
<evidence type="ECO:0000313" key="5">
    <source>
        <dbReference type="EMBL" id="SEB06386.1"/>
    </source>
</evidence>
<dbReference type="PANTHER" id="PTHR43140:SF1">
    <property type="entry name" value="TYPE I RESTRICTION ENZYME ECOKI SPECIFICITY SUBUNIT"/>
    <property type="match status" value="1"/>
</dbReference>
<evidence type="ECO:0000256" key="2">
    <source>
        <dbReference type="ARBA" id="ARBA00022747"/>
    </source>
</evidence>
<dbReference type="Gene3D" id="3.90.220.20">
    <property type="entry name" value="DNA methylase specificity domains"/>
    <property type="match status" value="2"/>
</dbReference>
<gene>
    <name evidence="5" type="ORF">SAMN05443667_1197</name>
</gene>
<keyword evidence="2" id="KW-0680">Restriction system</keyword>
<dbReference type="EMBL" id="FNRD01000019">
    <property type="protein sequence ID" value="SEB06386.1"/>
    <property type="molecule type" value="Genomic_DNA"/>
</dbReference>
<dbReference type="SUPFAM" id="SSF116734">
    <property type="entry name" value="DNA methylase specificity domain"/>
    <property type="match status" value="2"/>
</dbReference>
<dbReference type="Gene3D" id="1.10.287.1120">
    <property type="entry name" value="Bipartite methylase S protein"/>
    <property type="match status" value="1"/>
</dbReference>
<dbReference type="CDD" id="cd17249">
    <property type="entry name" value="RMtype1_S_EcoR124I-TRD2-CR2_like"/>
    <property type="match status" value="1"/>
</dbReference>
<organism evidence="5 6">
    <name type="scientific">Flavobacterium gillisiae</name>
    <dbReference type="NCBI Taxonomy" id="150146"/>
    <lineage>
        <taxon>Bacteria</taxon>
        <taxon>Pseudomonadati</taxon>
        <taxon>Bacteroidota</taxon>
        <taxon>Flavobacteriia</taxon>
        <taxon>Flavobacteriales</taxon>
        <taxon>Flavobacteriaceae</taxon>
        <taxon>Flavobacterium</taxon>
    </lineage>
</organism>
<dbReference type="Proteomes" id="UP000198951">
    <property type="component" value="Unassembled WGS sequence"/>
</dbReference>
<comment type="similarity">
    <text evidence="1">Belongs to the type-I restriction system S methylase family.</text>
</comment>
<evidence type="ECO:0000259" key="4">
    <source>
        <dbReference type="Pfam" id="PF01420"/>
    </source>
</evidence>
<name>A0A1H4G9T4_9FLAO</name>